<sequence length="43" mass="4788">MAHPACEAPNGLCRTPGCFDYHHQNQGGAKFCRFCEPQQINIP</sequence>
<accession>A0A915L985</accession>
<dbReference type="AlphaFoldDB" id="A0A915L985"/>
<evidence type="ECO:0000313" key="2">
    <source>
        <dbReference type="WBParaSite" id="nRc.2.0.1.t47690-RA"/>
    </source>
</evidence>
<dbReference type="Proteomes" id="UP000887565">
    <property type="component" value="Unplaced"/>
</dbReference>
<name>A0A915L985_ROMCU</name>
<protein>
    <submittedName>
        <fullName evidence="2">Uncharacterized protein</fullName>
    </submittedName>
</protein>
<proteinExistence type="predicted"/>
<keyword evidence="1" id="KW-1185">Reference proteome</keyword>
<organism evidence="1 2">
    <name type="scientific">Romanomermis culicivorax</name>
    <name type="common">Nematode worm</name>
    <dbReference type="NCBI Taxonomy" id="13658"/>
    <lineage>
        <taxon>Eukaryota</taxon>
        <taxon>Metazoa</taxon>
        <taxon>Ecdysozoa</taxon>
        <taxon>Nematoda</taxon>
        <taxon>Enoplea</taxon>
        <taxon>Dorylaimia</taxon>
        <taxon>Mermithida</taxon>
        <taxon>Mermithoidea</taxon>
        <taxon>Mermithidae</taxon>
        <taxon>Romanomermis</taxon>
    </lineage>
</organism>
<reference evidence="2" key="1">
    <citation type="submission" date="2022-11" db="UniProtKB">
        <authorList>
            <consortium name="WormBaseParasite"/>
        </authorList>
    </citation>
    <scope>IDENTIFICATION</scope>
</reference>
<evidence type="ECO:0000313" key="1">
    <source>
        <dbReference type="Proteomes" id="UP000887565"/>
    </source>
</evidence>
<dbReference type="WBParaSite" id="nRc.2.0.1.t47690-RA">
    <property type="protein sequence ID" value="nRc.2.0.1.t47690-RA"/>
    <property type="gene ID" value="nRc.2.0.1.g47690"/>
</dbReference>